<feature type="chain" id="PRO_5003990265" evidence="1">
    <location>
        <begin position="20"/>
        <end position="483"/>
    </location>
</feature>
<dbReference type="EMBL" id="KB008151">
    <property type="protein sequence ID" value="ELR11477.1"/>
    <property type="molecule type" value="Genomic_DNA"/>
</dbReference>
<sequence>MNRFVTLVILACFLTIAAATTTRVKVAIVGAGAAGIGAGYHFHEKGMDDFVIVEARDRVGGRLHSVQFFNHTVDLGGAWFQGTNGSLLWELKQKYDLPCAYTDFVDMYTFYPNGSLIPDDVVNHYLTESDAMYSELEDVAAQMAEQVTPDKSLMGAIEDIGFLSSTMNETDYAVRNWMLWYYFGWAYGEQLEGVGLRAMMDEGDPKADFAAEDCLNLAGFQNLLIKMSEPFRQKIRLSSPVKLVDYSNDIIKITTANGDVIEAEKVIMAIPDHLLVEGSIEFTPALPTMFPLLASFSGRAQYMKVFLHFPTYFWEALGDREFFAYTHSTEGYFPSFQNLNLPKLLPGSNILVATITGDEGKRLANLTDAQIQAEIMVVLRAMFPGAPEPDGFLRNSWWEDPYSMSVWAGTNINAYPSLRRAFLVPVQEKVYFAGEWAADKYNGYVHGAMYTGIEQAKAINDCFQTSTSLSSASMLTPLLSLFF</sequence>
<dbReference type="OMA" id="PEDWPGF"/>
<dbReference type="SUPFAM" id="SSF51905">
    <property type="entry name" value="FAD/NAD(P)-binding domain"/>
    <property type="match status" value="1"/>
</dbReference>
<dbReference type="InterPro" id="IPR036188">
    <property type="entry name" value="FAD/NAD-bd_sf"/>
</dbReference>
<evidence type="ECO:0000313" key="3">
    <source>
        <dbReference type="EMBL" id="ELR11477.1"/>
    </source>
</evidence>
<gene>
    <name evidence="3" type="ORF">ACA1_122700</name>
</gene>
<dbReference type="InterPro" id="IPR002937">
    <property type="entry name" value="Amino_oxidase"/>
</dbReference>
<dbReference type="VEuPathDB" id="AmoebaDB:ACA1_122700"/>
<reference evidence="3 4" key="1">
    <citation type="journal article" date="2013" name="Genome Biol.">
        <title>Genome of Acanthamoeba castellanii highlights extensive lateral gene transfer and early evolution of tyrosine kinase signaling.</title>
        <authorList>
            <person name="Clarke M."/>
            <person name="Lohan A.J."/>
            <person name="Liu B."/>
            <person name="Lagkouvardos I."/>
            <person name="Roy S."/>
            <person name="Zafar N."/>
            <person name="Bertelli C."/>
            <person name="Schilde C."/>
            <person name="Kianianmomeni A."/>
            <person name="Burglin T.R."/>
            <person name="Frech C."/>
            <person name="Turcotte B."/>
            <person name="Kopec K.O."/>
            <person name="Synnott J.M."/>
            <person name="Choo C."/>
            <person name="Paponov I."/>
            <person name="Finkler A."/>
            <person name="Soon Heng Tan C."/>
            <person name="Hutchins A.P."/>
            <person name="Weinmeier T."/>
            <person name="Rattei T."/>
            <person name="Chu J.S."/>
            <person name="Gimenez G."/>
            <person name="Irimia M."/>
            <person name="Rigden D.J."/>
            <person name="Fitzpatrick D.A."/>
            <person name="Lorenzo-Morales J."/>
            <person name="Bateman A."/>
            <person name="Chiu C.H."/>
            <person name="Tang P."/>
            <person name="Hegemann P."/>
            <person name="Fromm H."/>
            <person name="Raoult D."/>
            <person name="Greub G."/>
            <person name="Miranda-Saavedra D."/>
            <person name="Chen N."/>
            <person name="Nash P."/>
            <person name="Ginger M.L."/>
            <person name="Horn M."/>
            <person name="Schaap P."/>
            <person name="Caler L."/>
            <person name="Loftus B."/>
        </authorList>
    </citation>
    <scope>NUCLEOTIDE SEQUENCE [LARGE SCALE GENOMIC DNA]</scope>
    <source>
        <strain evidence="3 4">Neff</strain>
    </source>
</reference>
<dbReference type="PANTHER" id="PTHR10742:SF313">
    <property type="entry name" value="AMINE OXIDASE"/>
    <property type="match status" value="1"/>
</dbReference>
<dbReference type="GO" id="GO:0016491">
    <property type="term" value="F:oxidoreductase activity"/>
    <property type="evidence" value="ECO:0007669"/>
    <property type="project" value="InterPro"/>
</dbReference>
<dbReference type="RefSeq" id="XP_004333490.1">
    <property type="nucleotide sequence ID" value="XM_004333442.1"/>
</dbReference>
<dbReference type="PANTHER" id="PTHR10742">
    <property type="entry name" value="FLAVIN MONOAMINE OXIDASE"/>
    <property type="match status" value="1"/>
</dbReference>
<evidence type="ECO:0000256" key="1">
    <source>
        <dbReference type="SAM" id="SignalP"/>
    </source>
</evidence>
<dbReference type="GO" id="GO:0006598">
    <property type="term" value="P:polyamine catabolic process"/>
    <property type="evidence" value="ECO:0007669"/>
    <property type="project" value="TreeGrafter"/>
</dbReference>
<keyword evidence="4" id="KW-1185">Reference proteome</keyword>
<feature type="signal peptide" evidence="1">
    <location>
        <begin position="1"/>
        <end position="19"/>
    </location>
</feature>
<dbReference type="STRING" id="1257118.L8GEM6"/>
<evidence type="ECO:0000313" key="4">
    <source>
        <dbReference type="Proteomes" id="UP000011083"/>
    </source>
</evidence>
<dbReference type="OrthoDB" id="5046242at2759"/>
<feature type="domain" description="Amine oxidase" evidence="2">
    <location>
        <begin position="34"/>
        <end position="459"/>
    </location>
</feature>
<proteinExistence type="predicted"/>
<dbReference type="Pfam" id="PF01593">
    <property type="entry name" value="Amino_oxidase"/>
    <property type="match status" value="1"/>
</dbReference>
<protein>
    <submittedName>
        <fullName evidence="3">Amine oxidase, flavincontaining superfamily protein</fullName>
    </submittedName>
</protein>
<dbReference type="AlphaFoldDB" id="L8GEM6"/>
<dbReference type="GeneID" id="14911918"/>
<dbReference type="Gene3D" id="3.50.50.60">
    <property type="entry name" value="FAD/NAD(P)-binding domain"/>
    <property type="match status" value="1"/>
</dbReference>
<evidence type="ECO:0000259" key="2">
    <source>
        <dbReference type="Pfam" id="PF01593"/>
    </source>
</evidence>
<dbReference type="Gene3D" id="3.90.660.10">
    <property type="match status" value="1"/>
</dbReference>
<dbReference type="KEGG" id="acan:ACA1_122700"/>
<dbReference type="Proteomes" id="UP000011083">
    <property type="component" value="Unassembled WGS sequence"/>
</dbReference>
<keyword evidence="1" id="KW-0732">Signal</keyword>
<dbReference type="SUPFAM" id="SSF54373">
    <property type="entry name" value="FAD-linked reductases, C-terminal domain"/>
    <property type="match status" value="1"/>
</dbReference>
<name>L8GEM6_ACACF</name>
<organism evidence="3 4">
    <name type="scientific">Acanthamoeba castellanii (strain ATCC 30010 / Neff)</name>
    <dbReference type="NCBI Taxonomy" id="1257118"/>
    <lineage>
        <taxon>Eukaryota</taxon>
        <taxon>Amoebozoa</taxon>
        <taxon>Discosea</taxon>
        <taxon>Longamoebia</taxon>
        <taxon>Centramoebida</taxon>
        <taxon>Acanthamoebidae</taxon>
        <taxon>Acanthamoeba</taxon>
    </lineage>
</organism>
<dbReference type="InterPro" id="IPR050281">
    <property type="entry name" value="Flavin_monoamine_oxidase"/>
</dbReference>
<accession>L8GEM6</accession>